<organism evidence="8">
    <name type="scientific">Brassica cretica</name>
    <name type="common">Mustard</name>
    <dbReference type="NCBI Taxonomy" id="69181"/>
    <lineage>
        <taxon>Eukaryota</taxon>
        <taxon>Viridiplantae</taxon>
        <taxon>Streptophyta</taxon>
        <taxon>Embryophyta</taxon>
        <taxon>Tracheophyta</taxon>
        <taxon>Spermatophyta</taxon>
        <taxon>Magnoliopsida</taxon>
        <taxon>eudicotyledons</taxon>
        <taxon>Gunneridae</taxon>
        <taxon>Pentapetalae</taxon>
        <taxon>rosids</taxon>
        <taxon>malvids</taxon>
        <taxon>Brassicales</taxon>
        <taxon>Brassicaceae</taxon>
        <taxon>Brassiceae</taxon>
        <taxon>Brassica</taxon>
    </lineage>
</organism>
<evidence type="ECO:0000256" key="4">
    <source>
        <dbReference type="ARBA" id="ARBA00023163"/>
    </source>
</evidence>
<dbReference type="GO" id="GO:0005634">
    <property type="term" value="C:nucleus"/>
    <property type="evidence" value="ECO:0007669"/>
    <property type="project" value="UniProtKB-SubCell"/>
</dbReference>
<evidence type="ECO:0000259" key="7">
    <source>
        <dbReference type="PROSITE" id="PS51742"/>
    </source>
</evidence>
<evidence type="ECO:0000313" key="8">
    <source>
        <dbReference type="EMBL" id="KAF2603688.1"/>
    </source>
</evidence>
<comment type="subcellular location">
    <subcellularLocation>
        <location evidence="1">Nucleus</location>
    </subcellularLocation>
</comment>
<dbReference type="PANTHER" id="PTHR31100">
    <property type="entry name" value="AT-HOOK MOTIF NUCLEAR-LOCALIZED PROTEIN 15"/>
    <property type="match status" value="1"/>
</dbReference>
<feature type="compositionally biased region" description="Basic and acidic residues" evidence="6">
    <location>
        <begin position="88"/>
        <end position="97"/>
    </location>
</feature>
<dbReference type="EMBL" id="QGKY02000094">
    <property type="protein sequence ID" value="KAF2603688.1"/>
    <property type="molecule type" value="Genomic_DNA"/>
</dbReference>
<proteinExistence type="predicted"/>
<feature type="region of interest" description="Disordered" evidence="6">
    <location>
        <begin position="1"/>
        <end position="42"/>
    </location>
</feature>
<keyword evidence="5" id="KW-0539">Nucleus</keyword>
<feature type="compositionally biased region" description="Basic and acidic residues" evidence="6">
    <location>
        <begin position="18"/>
        <end position="32"/>
    </location>
</feature>
<dbReference type="CDD" id="cd11378">
    <property type="entry name" value="DUF296"/>
    <property type="match status" value="1"/>
</dbReference>
<dbReference type="PROSITE" id="PS51742">
    <property type="entry name" value="PPC"/>
    <property type="match status" value="1"/>
</dbReference>
<evidence type="ECO:0000256" key="6">
    <source>
        <dbReference type="SAM" id="MobiDB-lite"/>
    </source>
</evidence>
<feature type="region of interest" description="Disordered" evidence="6">
    <location>
        <begin position="521"/>
        <end position="564"/>
    </location>
</feature>
<dbReference type="Pfam" id="PF03479">
    <property type="entry name" value="PCC"/>
    <property type="match status" value="1"/>
</dbReference>
<protein>
    <recommendedName>
        <fullName evidence="7">PPC domain-containing protein</fullName>
    </recommendedName>
</protein>
<dbReference type="PANTHER" id="PTHR31100:SF2">
    <property type="entry name" value="AT-HOOK MOTIF NUCLEAR-LOCALIZED PROTEIN 18-RELATED"/>
    <property type="match status" value="1"/>
</dbReference>
<keyword evidence="3" id="KW-0238">DNA-binding</keyword>
<feature type="region of interest" description="Disordered" evidence="6">
    <location>
        <begin position="78"/>
        <end position="138"/>
    </location>
</feature>
<dbReference type="InterPro" id="IPR005175">
    <property type="entry name" value="PPC_dom"/>
</dbReference>
<keyword evidence="2" id="KW-0805">Transcription regulation</keyword>
<reference evidence="8" key="1">
    <citation type="submission" date="2019-12" db="EMBL/GenBank/DDBJ databases">
        <title>Genome sequencing and annotation of Brassica cretica.</title>
        <authorList>
            <person name="Studholme D.J."/>
            <person name="Sarris P.F."/>
        </authorList>
    </citation>
    <scope>NUCLEOTIDE SEQUENCE</scope>
    <source>
        <strain evidence="8">PFS-102/07</strain>
        <tissue evidence="8">Leaf</tissue>
    </source>
</reference>
<dbReference type="GO" id="GO:0003700">
    <property type="term" value="F:DNA-binding transcription factor activity"/>
    <property type="evidence" value="ECO:0007669"/>
    <property type="project" value="TreeGrafter"/>
</dbReference>
<dbReference type="InterPro" id="IPR014476">
    <property type="entry name" value="AHL15-29"/>
</dbReference>
<accession>A0A8S9LE26</accession>
<dbReference type="GO" id="GO:0010228">
    <property type="term" value="P:vegetative to reproductive phase transition of meristem"/>
    <property type="evidence" value="ECO:0007669"/>
    <property type="project" value="TreeGrafter"/>
</dbReference>
<feature type="region of interest" description="Disordered" evidence="6">
    <location>
        <begin position="286"/>
        <end position="385"/>
    </location>
</feature>
<keyword evidence="4" id="KW-0804">Transcription</keyword>
<comment type="caution">
    <text evidence="8">The sequence shown here is derived from an EMBL/GenBank/DDBJ whole genome shotgun (WGS) entry which is preliminary data.</text>
</comment>
<sequence length="595" mass="64630">MSAHSSRSPLAPNPIAWEQRKTLVPTERKTTSENRYLTASQKGVMETYQEKTTQGQGVSAYHPFQERVDRHGNVFGERFSTKQTRNPPPEKDTKAVDNSRLTWRQKAAQEKEVDSALAPAPVEQNREPNVPKNNAQTGTHKDHLTTVEEVMEDLHEVTRQYLSCTDPIEAAARRQCVLYSDANGLIEETAARIVASSSNQHNLPLAEGSLNINPNTPPPIQERPFQEILFPDPSILRSPQGGEDIEEDIGLDPYYSDISPSTEAALLNKRKENAERIRSLIVSASMEPRVSRGLSQKPPVQLQAEEEKEETLQEFQNKVRRREGSSTKRKSPRSSPNVLLGASLKKRKLSQIQNSPNKGKTGGELSARGAKKNGKAPNKPKPPIIVTRDSANALKSHVMEVANGCDVMESVTVFARRRQRGVCVLSGNGAVTNVTIRQPATVPGGGSSVVNLHGRFEILSLSGSFLPPPAPPAASGLTIYLAGGQGQVVGGSVVGPLMASGPVVIMAASFGNAAYERLPLEEEDQEEQQTSGAVVNNNNIDGNGTMGGGTQTQQPQQQQLMQDPTSFIQGLQPNLMSSSVQLPGEAYWGTPRPSF</sequence>
<dbReference type="AlphaFoldDB" id="A0A8S9LE26"/>
<feature type="compositionally biased region" description="Low complexity" evidence="6">
    <location>
        <begin position="551"/>
        <end position="564"/>
    </location>
</feature>
<evidence type="ECO:0000256" key="1">
    <source>
        <dbReference type="ARBA" id="ARBA00004123"/>
    </source>
</evidence>
<evidence type="ECO:0000256" key="2">
    <source>
        <dbReference type="ARBA" id="ARBA00023015"/>
    </source>
</evidence>
<dbReference type="Gene3D" id="3.30.1330.80">
    <property type="entry name" value="Hypothetical protein, similar to alpha- acetolactate decarboxylase, domain 2"/>
    <property type="match status" value="1"/>
</dbReference>
<evidence type="ECO:0000256" key="3">
    <source>
        <dbReference type="ARBA" id="ARBA00023125"/>
    </source>
</evidence>
<evidence type="ECO:0000256" key="5">
    <source>
        <dbReference type="ARBA" id="ARBA00023242"/>
    </source>
</evidence>
<name>A0A8S9LE26_BRACR</name>
<dbReference type="SUPFAM" id="SSF117856">
    <property type="entry name" value="AF0104/ALDC/Ptd012-like"/>
    <property type="match status" value="1"/>
</dbReference>
<gene>
    <name evidence="8" type="ORF">F2Q70_00024656</name>
</gene>
<dbReference type="GO" id="GO:0003680">
    <property type="term" value="F:minor groove of adenine-thymine-rich DNA binding"/>
    <property type="evidence" value="ECO:0007669"/>
    <property type="project" value="InterPro"/>
</dbReference>
<feature type="domain" description="PPC" evidence="7">
    <location>
        <begin position="391"/>
        <end position="531"/>
    </location>
</feature>
<dbReference type="FunFam" id="3.30.1330.80:FF:000001">
    <property type="entry name" value="AT-hook motif nuclear-localized protein"/>
    <property type="match status" value="1"/>
</dbReference>